<evidence type="ECO:0000256" key="6">
    <source>
        <dbReference type="SAM" id="MobiDB-lite"/>
    </source>
</evidence>
<protein>
    <recommendedName>
        <fullName evidence="14">Phage shock protein PspC N-terminal domain-containing protein</fullName>
    </recommendedName>
</protein>
<dbReference type="InterPro" id="IPR021255">
    <property type="entry name" value="DUF2807"/>
</dbReference>
<name>A0ABQ1M158_9BACT</name>
<dbReference type="Pfam" id="PF22744">
    <property type="entry name" value="Toast-rack_PspC-Cterm"/>
    <property type="match status" value="1"/>
</dbReference>
<gene>
    <name evidence="12" type="ORF">GCM10011506_18140</name>
</gene>
<feature type="transmembrane region" description="Helical" evidence="7">
    <location>
        <begin position="218"/>
        <end position="240"/>
    </location>
</feature>
<evidence type="ECO:0000256" key="3">
    <source>
        <dbReference type="ARBA" id="ARBA00022692"/>
    </source>
</evidence>
<reference evidence="13" key="1">
    <citation type="journal article" date="2019" name="Int. J. Syst. Evol. Microbiol.">
        <title>The Global Catalogue of Microorganisms (GCM) 10K type strain sequencing project: providing services to taxonomists for standard genome sequencing and annotation.</title>
        <authorList>
            <consortium name="The Broad Institute Genomics Platform"/>
            <consortium name="The Broad Institute Genome Sequencing Center for Infectious Disease"/>
            <person name="Wu L."/>
            <person name="Ma J."/>
        </authorList>
    </citation>
    <scope>NUCLEOTIDE SEQUENCE [LARGE SCALE GENOMIC DNA]</scope>
    <source>
        <strain evidence="13">CGMCC 1.10832</strain>
    </source>
</reference>
<dbReference type="PANTHER" id="PTHR33885">
    <property type="entry name" value="PHAGE SHOCK PROTEIN C"/>
    <property type="match status" value="1"/>
</dbReference>
<evidence type="ECO:0000259" key="9">
    <source>
        <dbReference type="Pfam" id="PF10988"/>
    </source>
</evidence>
<dbReference type="PANTHER" id="PTHR33885:SF3">
    <property type="entry name" value="PHAGE SHOCK PROTEIN C"/>
    <property type="match status" value="1"/>
</dbReference>
<organism evidence="12 13">
    <name type="scientific">Marivirga lumbricoides</name>
    <dbReference type="NCBI Taxonomy" id="1046115"/>
    <lineage>
        <taxon>Bacteria</taxon>
        <taxon>Pseudomonadati</taxon>
        <taxon>Bacteroidota</taxon>
        <taxon>Cytophagia</taxon>
        <taxon>Cytophagales</taxon>
        <taxon>Marivirgaceae</taxon>
        <taxon>Marivirga</taxon>
    </lineage>
</organism>
<feature type="transmembrane region" description="Helical" evidence="7">
    <location>
        <begin position="368"/>
        <end position="391"/>
    </location>
</feature>
<feature type="domain" description="Putative auto-transporter adhesin head GIN" evidence="9">
    <location>
        <begin position="616"/>
        <end position="799"/>
    </location>
</feature>
<comment type="caution">
    <text evidence="12">The sequence shown here is derived from an EMBL/GenBank/DDBJ whole genome shotgun (WGS) entry which is preliminary data.</text>
</comment>
<evidence type="ECO:0000259" key="10">
    <source>
        <dbReference type="Pfam" id="PF22571"/>
    </source>
</evidence>
<feature type="region of interest" description="Disordered" evidence="6">
    <location>
        <begin position="790"/>
        <end position="814"/>
    </location>
</feature>
<dbReference type="Pfam" id="PF22571">
    <property type="entry name" value="LiaI-LiaF-TM_PspC"/>
    <property type="match status" value="1"/>
</dbReference>
<evidence type="ECO:0000259" key="8">
    <source>
        <dbReference type="Pfam" id="PF04024"/>
    </source>
</evidence>
<proteinExistence type="predicted"/>
<feature type="transmembrane region" description="Helical" evidence="7">
    <location>
        <begin position="123"/>
        <end position="152"/>
    </location>
</feature>
<dbReference type="Pfam" id="PF10988">
    <property type="entry name" value="DUF2807"/>
    <property type="match status" value="1"/>
</dbReference>
<evidence type="ECO:0000256" key="1">
    <source>
        <dbReference type="ARBA" id="ARBA00004162"/>
    </source>
</evidence>
<evidence type="ECO:0000313" key="12">
    <source>
        <dbReference type="EMBL" id="GGC33054.1"/>
    </source>
</evidence>
<keyword evidence="13" id="KW-1185">Reference proteome</keyword>
<dbReference type="Proteomes" id="UP000636010">
    <property type="component" value="Unassembled WGS sequence"/>
</dbReference>
<dbReference type="InterPro" id="IPR007168">
    <property type="entry name" value="Phageshock_PspC_N"/>
</dbReference>
<sequence length="814" mass="91041">MKKNISINIGGIIFHVEEDGFEALKNYLETINQYFADFDDSQEIINDIENRIAEIFLSKLKEDKQVINLDDIQALMATLGSIEDFKKADEHAEEKETNYQQQKTFATDNPESKKLYRDTRRKVFGGVAAGIAHYFNMDALWIRLALVLLVVLTTFLDGFSILIGITYIVCWIFLPANPFLREDEKVKKLYRSQENKVIGGVARGLSSYLGVDVAIIRILFVLLLIPGGAGFFIYLVLWLITPYAKTVTQKMQMEGTPITLSNIEKNIKTGLNVKDGEENLLVRILLFPFRLIAIILNGLAKALGPVLNFVVEAIRVILGIFLLLFGLISGVSIVVATLVSKGFLVNSDYFHFNDFPYEVISNTIPAELAIAVVILLLIPAIFIIISGVSVLAKRWVLNKTVGFSMLAVWVIGIVLSAILIPATILKFDERGTYSEVKTFKIGEGKTAFLKVNEIGYEEFKYSSLTLKGYDGNEFKLEKDFRSQGSSRMDAEENAKMITHDAVLEHDSVLVIDSHFKFKKDALFRGQQLKMTLYIPYNQPFQMDRDMQYLLRNTIYINGYNTRQIPYNTWMFNSEGLQCLTCDEKQSKTPAVVDNYFYRTPFEISGEMSPEIYSFDNFDEISGATGLFLEIHQGDEYKVAVFSDEDNLEDLEIRNDNGKLDISYNVDNWGWRNTVPDIKCVITVPSLEKISLSSGAIAHLIDFKEDDLRIELNSAGSLYAKGSFGNLRVELSSAAKAVLAGKANYLNADASSAAQLEAFDLLVSRANIDVSSAAKAEVNVEESLDADASSAGRINYKGSPDVNSNNSSGGNVKRE</sequence>
<dbReference type="Gene3D" id="2.160.20.120">
    <property type="match status" value="1"/>
</dbReference>
<evidence type="ECO:0000256" key="4">
    <source>
        <dbReference type="ARBA" id="ARBA00022989"/>
    </source>
</evidence>
<feature type="transmembrane region" description="Helical" evidence="7">
    <location>
        <begin position="403"/>
        <end position="425"/>
    </location>
</feature>
<feature type="transmembrane region" description="Helical" evidence="7">
    <location>
        <begin position="316"/>
        <end position="339"/>
    </location>
</feature>
<feature type="domain" description="PspC-related transmembrane region" evidence="10">
    <location>
        <begin position="285"/>
        <end position="426"/>
    </location>
</feature>
<keyword evidence="3 7" id="KW-0812">Transmembrane</keyword>
<comment type="subcellular location">
    <subcellularLocation>
        <location evidence="1">Cell membrane</location>
        <topology evidence="1">Single-pass membrane protein</topology>
    </subcellularLocation>
</comment>
<evidence type="ECO:0000256" key="7">
    <source>
        <dbReference type="SAM" id="Phobius"/>
    </source>
</evidence>
<keyword evidence="4 7" id="KW-1133">Transmembrane helix</keyword>
<feature type="domain" description="Phage shock protein PspC N-terminal" evidence="8">
    <location>
        <begin position="187"/>
        <end position="243"/>
    </location>
</feature>
<dbReference type="RefSeq" id="WP_188462544.1">
    <property type="nucleotide sequence ID" value="NZ_BAABHU010000005.1"/>
</dbReference>
<keyword evidence="2" id="KW-1003">Cell membrane</keyword>
<feature type="domain" description="PspC-related ToastRack" evidence="11">
    <location>
        <begin position="466"/>
        <end position="583"/>
    </location>
</feature>
<keyword evidence="5 7" id="KW-0472">Membrane</keyword>
<feature type="transmembrane region" description="Helical" evidence="7">
    <location>
        <begin position="158"/>
        <end position="180"/>
    </location>
</feature>
<dbReference type="EMBL" id="BMEC01000005">
    <property type="protein sequence ID" value="GGC33054.1"/>
    <property type="molecule type" value="Genomic_DNA"/>
</dbReference>
<evidence type="ECO:0000256" key="2">
    <source>
        <dbReference type="ARBA" id="ARBA00022475"/>
    </source>
</evidence>
<feature type="compositionally biased region" description="Low complexity" evidence="6">
    <location>
        <begin position="802"/>
        <end position="814"/>
    </location>
</feature>
<dbReference type="InterPro" id="IPR054321">
    <property type="entry name" value="PspC-rel_TM"/>
</dbReference>
<accession>A0ABQ1M158</accession>
<evidence type="ECO:0000256" key="5">
    <source>
        <dbReference type="ARBA" id="ARBA00023136"/>
    </source>
</evidence>
<feature type="domain" description="Phage shock protein PspC N-terminal" evidence="8">
    <location>
        <begin position="113"/>
        <end position="176"/>
    </location>
</feature>
<dbReference type="InterPro" id="IPR052027">
    <property type="entry name" value="PspC"/>
</dbReference>
<evidence type="ECO:0008006" key="14">
    <source>
        <dbReference type="Google" id="ProtNLM"/>
    </source>
</evidence>
<evidence type="ECO:0000259" key="11">
    <source>
        <dbReference type="Pfam" id="PF22744"/>
    </source>
</evidence>
<evidence type="ECO:0000313" key="13">
    <source>
        <dbReference type="Proteomes" id="UP000636010"/>
    </source>
</evidence>
<feature type="transmembrane region" description="Helical" evidence="7">
    <location>
        <begin position="280"/>
        <end position="304"/>
    </location>
</feature>
<dbReference type="InterPro" id="IPR054319">
    <property type="entry name" value="PspC-rel_ToastRack"/>
</dbReference>
<dbReference type="Pfam" id="PF04024">
    <property type="entry name" value="PspC"/>
    <property type="match status" value="2"/>
</dbReference>